<keyword evidence="2" id="KW-1185">Reference proteome</keyword>
<comment type="caution">
    <text evidence="1">The sequence shown here is derived from an EMBL/GenBank/DDBJ whole genome shotgun (WGS) entry which is preliminary data.</text>
</comment>
<feature type="non-terminal residue" evidence="1">
    <location>
        <position position="1"/>
    </location>
</feature>
<dbReference type="Proteomes" id="UP001165586">
    <property type="component" value="Unassembled WGS sequence"/>
</dbReference>
<name>A0ABT2HC51_9MICO</name>
<evidence type="ECO:0000313" key="1">
    <source>
        <dbReference type="EMBL" id="MCS5737469.1"/>
    </source>
</evidence>
<dbReference type="Pfam" id="PF24175">
    <property type="entry name" value="SU10_adaptor"/>
    <property type="match status" value="1"/>
</dbReference>
<evidence type="ECO:0000313" key="2">
    <source>
        <dbReference type="Proteomes" id="UP001165586"/>
    </source>
</evidence>
<dbReference type="InterPro" id="IPR056209">
    <property type="entry name" value="SU10_adaptor"/>
</dbReference>
<reference evidence="1" key="1">
    <citation type="submission" date="2022-08" db="EMBL/GenBank/DDBJ databases">
        <authorList>
            <person name="Deng Y."/>
            <person name="Han X.-F."/>
            <person name="Zhang Y.-Q."/>
        </authorList>
    </citation>
    <scope>NUCLEOTIDE SEQUENCE</scope>
    <source>
        <strain evidence="1">CPCC 203386</strain>
    </source>
</reference>
<dbReference type="RefSeq" id="WP_259543880.1">
    <property type="nucleotide sequence ID" value="NZ_JANLCJ010000739.1"/>
</dbReference>
<sequence length="103" mass="11664">CLPAFTRIGNQLILKPVLKDGDVITLIYYKLIQHAQNITDSPPHFKKGPDVMLYLSLRHASLFLRDNDMGQYWEQKAQEAVAGLQAKIESERWNGSTIVIPGK</sequence>
<organism evidence="1 2">
    <name type="scientific">Herbiconiux daphne</name>
    <dbReference type="NCBI Taxonomy" id="2970914"/>
    <lineage>
        <taxon>Bacteria</taxon>
        <taxon>Bacillati</taxon>
        <taxon>Actinomycetota</taxon>
        <taxon>Actinomycetes</taxon>
        <taxon>Micrococcales</taxon>
        <taxon>Microbacteriaceae</taxon>
        <taxon>Herbiconiux</taxon>
    </lineage>
</organism>
<gene>
    <name evidence="1" type="ORF">N1032_27440</name>
</gene>
<proteinExistence type="predicted"/>
<accession>A0ABT2HC51</accession>
<protein>
    <submittedName>
        <fullName evidence="1">Uncharacterized protein</fullName>
    </submittedName>
</protein>
<dbReference type="EMBL" id="JANLCJ010000739">
    <property type="protein sequence ID" value="MCS5737469.1"/>
    <property type="molecule type" value="Genomic_DNA"/>
</dbReference>